<name>A0A6B8RIW4_9BACL</name>
<dbReference type="OrthoDB" id="9803871at2"/>
<evidence type="ECO:0000259" key="6">
    <source>
        <dbReference type="Pfam" id="PF00483"/>
    </source>
</evidence>
<dbReference type="Proteomes" id="UP000426246">
    <property type="component" value="Chromosome"/>
</dbReference>
<dbReference type="SUPFAM" id="SSF53448">
    <property type="entry name" value="Nucleotide-diphospho-sugar transferases"/>
    <property type="match status" value="1"/>
</dbReference>
<evidence type="ECO:0000313" key="7">
    <source>
        <dbReference type="EMBL" id="QGQ95326.1"/>
    </source>
</evidence>
<feature type="domain" description="Nucleotidyl transferase" evidence="6">
    <location>
        <begin position="4"/>
        <end position="239"/>
    </location>
</feature>
<evidence type="ECO:0000256" key="3">
    <source>
        <dbReference type="ARBA" id="ARBA00022679"/>
    </source>
</evidence>
<evidence type="ECO:0000256" key="4">
    <source>
        <dbReference type="ARBA" id="ARBA00022695"/>
    </source>
</evidence>
<dbReference type="InterPro" id="IPR005771">
    <property type="entry name" value="GalU_uridylyltTrfase_bac/arc"/>
</dbReference>
<evidence type="ECO:0000256" key="1">
    <source>
        <dbReference type="ARBA" id="ARBA00006890"/>
    </source>
</evidence>
<gene>
    <name evidence="7" type="ORF">EHS13_10745</name>
</gene>
<keyword evidence="3" id="KW-0808">Transferase</keyword>
<protein>
    <recommendedName>
        <fullName evidence="2">UTP--glucose-1-phosphate uridylyltransferase</fullName>
        <ecNumber evidence="2">2.7.7.9</ecNumber>
    </recommendedName>
</protein>
<dbReference type="Pfam" id="PF00483">
    <property type="entry name" value="NTP_transferase"/>
    <property type="match status" value="1"/>
</dbReference>
<dbReference type="GO" id="GO:0003983">
    <property type="term" value="F:UTP:glucose-1-phosphate uridylyltransferase activity"/>
    <property type="evidence" value="ECO:0007669"/>
    <property type="project" value="UniProtKB-EC"/>
</dbReference>
<evidence type="ECO:0000256" key="2">
    <source>
        <dbReference type="ARBA" id="ARBA00012415"/>
    </source>
</evidence>
<dbReference type="PANTHER" id="PTHR43197">
    <property type="entry name" value="UTP--GLUCOSE-1-PHOSPHATE URIDYLYLTRANSFERASE"/>
    <property type="match status" value="1"/>
</dbReference>
<dbReference type="PANTHER" id="PTHR43197:SF1">
    <property type="entry name" value="UTP--GLUCOSE-1-PHOSPHATE URIDYLYLTRANSFERASE"/>
    <property type="match status" value="1"/>
</dbReference>
<accession>A0A6B8RIW4</accession>
<sequence>MIKKAVILAAGMGKRFQPITRVIPKPMLPIGNKPTLDFIIKELIDSGIEQILIVVGHRKEMIEEYYRDRVEIEFVIQNNLNGTAPAVLLAEDFVNGEAFALCLSDEIVESIVPCTKQLMDVYTRNNASMVTAIEETTAVKIHSYNSVNMTEKQGNIAKISSIIEKPQGSSPSLFTSIGRYIIAPEIFNIIKSLKLEETRELYLTEAFNLLLKDNAAYGLFFEGKRWDIGTKEGWIETNVRLGLID</sequence>
<proteinExistence type="inferred from homology"/>
<dbReference type="EMBL" id="CP034235">
    <property type="protein sequence ID" value="QGQ95326.1"/>
    <property type="molecule type" value="Genomic_DNA"/>
</dbReference>
<dbReference type="InterPro" id="IPR029044">
    <property type="entry name" value="Nucleotide-diphossugar_trans"/>
</dbReference>
<dbReference type="AlphaFoldDB" id="A0A6B8RIW4"/>
<dbReference type="InterPro" id="IPR005835">
    <property type="entry name" value="NTP_transferase_dom"/>
</dbReference>
<comment type="catalytic activity">
    <reaction evidence="5">
        <text>alpha-D-glucose 1-phosphate + UTP + H(+) = UDP-alpha-D-glucose + diphosphate</text>
        <dbReference type="Rhea" id="RHEA:19889"/>
        <dbReference type="ChEBI" id="CHEBI:15378"/>
        <dbReference type="ChEBI" id="CHEBI:33019"/>
        <dbReference type="ChEBI" id="CHEBI:46398"/>
        <dbReference type="ChEBI" id="CHEBI:58601"/>
        <dbReference type="ChEBI" id="CHEBI:58885"/>
        <dbReference type="EC" id="2.7.7.9"/>
    </reaction>
</comment>
<keyword evidence="4" id="KW-0548">Nucleotidyltransferase</keyword>
<comment type="similarity">
    <text evidence="1">Belongs to the UDPGP type 2 family.</text>
</comment>
<evidence type="ECO:0000313" key="8">
    <source>
        <dbReference type="Proteomes" id="UP000426246"/>
    </source>
</evidence>
<dbReference type="GO" id="GO:0006011">
    <property type="term" value="P:UDP-alpha-D-glucose metabolic process"/>
    <property type="evidence" value="ECO:0007669"/>
    <property type="project" value="InterPro"/>
</dbReference>
<evidence type="ECO:0000256" key="5">
    <source>
        <dbReference type="ARBA" id="ARBA00048128"/>
    </source>
</evidence>
<dbReference type="KEGG" id="ppsc:EHS13_10745"/>
<dbReference type="Gene3D" id="3.90.550.10">
    <property type="entry name" value="Spore Coat Polysaccharide Biosynthesis Protein SpsA, Chain A"/>
    <property type="match status" value="1"/>
</dbReference>
<organism evidence="7 8">
    <name type="scientific">Paenibacillus psychroresistens</name>
    <dbReference type="NCBI Taxonomy" id="1778678"/>
    <lineage>
        <taxon>Bacteria</taxon>
        <taxon>Bacillati</taxon>
        <taxon>Bacillota</taxon>
        <taxon>Bacilli</taxon>
        <taxon>Bacillales</taxon>
        <taxon>Paenibacillaceae</taxon>
        <taxon>Paenibacillus</taxon>
    </lineage>
</organism>
<reference evidence="8" key="1">
    <citation type="submission" date="2018-11" db="EMBL/GenBank/DDBJ databases">
        <title>Complete genome sequence of Paenibacillus sp. ML311-T8.</title>
        <authorList>
            <person name="Nam Y.-D."/>
            <person name="Kang J."/>
            <person name="Chung W.-H."/>
            <person name="Park Y.S."/>
        </authorList>
    </citation>
    <scope>NUCLEOTIDE SEQUENCE [LARGE SCALE GENOMIC DNA]</scope>
    <source>
        <strain evidence="8">ML311-T8</strain>
    </source>
</reference>
<dbReference type="RefSeq" id="WP_155700343.1">
    <property type="nucleotide sequence ID" value="NZ_CP034235.1"/>
</dbReference>
<dbReference type="EC" id="2.7.7.9" evidence="2"/>
<keyword evidence="8" id="KW-1185">Reference proteome</keyword>